<sequence length="147" mass="16845">MSEPSLAPTEASPQGKPRPLPATYQPFVDKCASHGIEMGIYLSGLSPANVPPNLYPFLSLCEQTHKLIAYDQVLHDYHLTKFCELVGVSEFIVMMYTFPDKEYREDGTSRAFDTVDDVFGTWTHYMVVFVNRDGYLFIQRIRVQKRD</sequence>
<feature type="region of interest" description="Disordered" evidence="1">
    <location>
        <begin position="1"/>
        <end position="21"/>
    </location>
</feature>
<organism evidence="2 3">
    <name type="scientific">Ascobolus immersus RN42</name>
    <dbReference type="NCBI Taxonomy" id="1160509"/>
    <lineage>
        <taxon>Eukaryota</taxon>
        <taxon>Fungi</taxon>
        <taxon>Dikarya</taxon>
        <taxon>Ascomycota</taxon>
        <taxon>Pezizomycotina</taxon>
        <taxon>Pezizomycetes</taxon>
        <taxon>Pezizales</taxon>
        <taxon>Ascobolaceae</taxon>
        <taxon>Ascobolus</taxon>
    </lineage>
</organism>
<gene>
    <name evidence="2" type="ORF">BJ508DRAFT_307629</name>
</gene>
<reference evidence="2 3" key="1">
    <citation type="journal article" date="2018" name="Nat. Ecol. Evol.">
        <title>Pezizomycetes genomes reveal the molecular basis of ectomycorrhizal truffle lifestyle.</title>
        <authorList>
            <person name="Murat C."/>
            <person name="Payen T."/>
            <person name="Noel B."/>
            <person name="Kuo A."/>
            <person name="Morin E."/>
            <person name="Chen J."/>
            <person name="Kohler A."/>
            <person name="Krizsan K."/>
            <person name="Balestrini R."/>
            <person name="Da Silva C."/>
            <person name="Montanini B."/>
            <person name="Hainaut M."/>
            <person name="Levati E."/>
            <person name="Barry K.W."/>
            <person name="Belfiori B."/>
            <person name="Cichocki N."/>
            <person name="Clum A."/>
            <person name="Dockter R.B."/>
            <person name="Fauchery L."/>
            <person name="Guy J."/>
            <person name="Iotti M."/>
            <person name="Le Tacon F."/>
            <person name="Lindquist E.A."/>
            <person name="Lipzen A."/>
            <person name="Malagnac F."/>
            <person name="Mello A."/>
            <person name="Molinier V."/>
            <person name="Miyauchi S."/>
            <person name="Poulain J."/>
            <person name="Riccioni C."/>
            <person name="Rubini A."/>
            <person name="Sitrit Y."/>
            <person name="Splivallo R."/>
            <person name="Traeger S."/>
            <person name="Wang M."/>
            <person name="Zifcakova L."/>
            <person name="Wipf D."/>
            <person name="Zambonelli A."/>
            <person name="Paolocci F."/>
            <person name="Nowrousian M."/>
            <person name="Ottonello S."/>
            <person name="Baldrian P."/>
            <person name="Spatafora J.W."/>
            <person name="Henrissat B."/>
            <person name="Nagy L.G."/>
            <person name="Aury J.M."/>
            <person name="Wincker P."/>
            <person name="Grigoriev I.V."/>
            <person name="Bonfante P."/>
            <person name="Martin F.M."/>
        </authorList>
    </citation>
    <scope>NUCLEOTIDE SEQUENCE [LARGE SCALE GENOMIC DNA]</scope>
    <source>
        <strain evidence="2 3">RN42</strain>
    </source>
</reference>
<evidence type="ECO:0000313" key="3">
    <source>
        <dbReference type="Proteomes" id="UP000275078"/>
    </source>
</evidence>
<dbReference type="AlphaFoldDB" id="A0A3N4I2A8"/>
<evidence type="ECO:0000313" key="2">
    <source>
        <dbReference type="EMBL" id="RPA80245.1"/>
    </source>
</evidence>
<keyword evidence="3" id="KW-1185">Reference proteome</keyword>
<evidence type="ECO:0000256" key="1">
    <source>
        <dbReference type="SAM" id="MobiDB-lite"/>
    </source>
</evidence>
<proteinExistence type="predicted"/>
<name>A0A3N4I2A8_ASCIM</name>
<accession>A0A3N4I2A8</accession>
<dbReference type="EMBL" id="ML119690">
    <property type="protein sequence ID" value="RPA80245.1"/>
    <property type="molecule type" value="Genomic_DNA"/>
</dbReference>
<dbReference type="Proteomes" id="UP000275078">
    <property type="component" value="Unassembled WGS sequence"/>
</dbReference>
<protein>
    <submittedName>
        <fullName evidence="2">Uncharacterized protein</fullName>
    </submittedName>
</protein>